<accession>A0ABW5BKV1</accession>
<dbReference type="PROSITE" id="PS51257">
    <property type="entry name" value="PROKAR_LIPOPROTEIN"/>
    <property type="match status" value="1"/>
</dbReference>
<keyword evidence="3" id="KW-1185">Reference proteome</keyword>
<dbReference type="EMBL" id="JBHUII010000004">
    <property type="protein sequence ID" value="MFD2205518.1"/>
    <property type="molecule type" value="Genomic_DNA"/>
</dbReference>
<feature type="signal peptide" evidence="1">
    <location>
        <begin position="1"/>
        <end position="20"/>
    </location>
</feature>
<gene>
    <name evidence="2" type="ORF">ACFSKO_07855</name>
</gene>
<sequence>MYLKLILSIFLAILFSSCDGENSILSKNWSENNANRCSEAGNYISFREQGIFYSNKVVEAMIFDQPRYVINDEGDLLIYPNHSELHTQSHRTVNKKIHFKLVQRDNRLSFDSFYLGENAITDKLDDQLENAVKLLDLVSCD</sequence>
<evidence type="ECO:0000313" key="3">
    <source>
        <dbReference type="Proteomes" id="UP001597294"/>
    </source>
</evidence>
<reference evidence="3" key="1">
    <citation type="journal article" date="2019" name="Int. J. Syst. Evol. Microbiol.">
        <title>The Global Catalogue of Microorganisms (GCM) 10K type strain sequencing project: providing services to taxonomists for standard genome sequencing and annotation.</title>
        <authorList>
            <consortium name="The Broad Institute Genomics Platform"/>
            <consortium name="The Broad Institute Genome Sequencing Center for Infectious Disease"/>
            <person name="Wu L."/>
            <person name="Ma J."/>
        </authorList>
    </citation>
    <scope>NUCLEOTIDE SEQUENCE [LARGE SCALE GENOMIC DNA]</scope>
    <source>
        <strain evidence="3">CGMCC 4.7192</strain>
    </source>
</reference>
<dbReference type="RefSeq" id="WP_380250206.1">
    <property type="nucleotide sequence ID" value="NZ_JBHUII010000004.1"/>
</dbReference>
<comment type="caution">
    <text evidence="2">The sequence shown here is derived from an EMBL/GenBank/DDBJ whole genome shotgun (WGS) entry which is preliminary data.</text>
</comment>
<organism evidence="2 3">
    <name type="scientific">Kiloniella antarctica</name>
    <dbReference type="NCBI Taxonomy" id="1550907"/>
    <lineage>
        <taxon>Bacteria</taxon>
        <taxon>Pseudomonadati</taxon>
        <taxon>Pseudomonadota</taxon>
        <taxon>Alphaproteobacteria</taxon>
        <taxon>Rhodospirillales</taxon>
        <taxon>Kiloniellaceae</taxon>
        <taxon>Kiloniella</taxon>
    </lineage>
</organism>
<protein>
    <submittedName>
        <fullName evidence="2">Uncharacterized protein</fullName>
    </submittedName>
</protein>
<feature type="chain" id="PRO_5047109117" evidence="1">
    <location>
        <begin position="21"/>
        <end position="141"/>
    </location>
</feature>
<dbReference type="Proteomes" id="UP001597294">
    <property type="component" value="Unassembled WGS sequence"/>
</dbReference>
<keyword evidence="1" id="KW-0732">Signal</keyword>
<name>A0ABW5BKV1_9PROT</name>
<evidence type="ECO:0000313" key="2">
    <source>
        <dbReference type="EMBL" id="MFD2205518.1"/>
    </source>
</evidence>
<evidence type="ECO:0000256" key="1">
    <source>
        <dbReference type="SAM" id="SignalP"/>
    </source>
</evidence>
<proteinExistence type="predicted"/>